<dbReference type="PROSITE" id="PS51737">
    <property type="entry name" value="RECOMBINASE_DNA_BIND"/>
    <property type="match status" value="1"/>
</dbReference>
<feature type="domain" description="Resolvase/invertase-type recombinase catalytic" evidence="2">
    <location>
        <begin position="19"/>
        <end position="167"/>
    </location>
</feature>
<dbReference type="InterPro" id="IPR050639">
    <property type="entry name" value="SSR_resolvase"/>
</dbReference>
<name>A0A3E4GPR0_9FIRM</name>
<dbReference type="Pfam" id="PF00239">
    <property type="entry name" value="Resolvase"/>
    <property type="match status" value="1"/>
</dbReference>
<dbReference type="Proteomes" id="UP000260655">
    <property type="component" value="Unassembled WGS sequence"/>
</dbReference>
<evidence type="ECO:0000313" key="4">
    <source>
        <dbReference type="EMBL" id="RGJ23179.1"/>
    </source>
</evidence>
<dbReference type="InterPro" id="IPR011109">
    <property type="entry name" value="DNA_bind_recombinase_dom"/>
</dbReference>
<dbReference type="PANTHER" id="PTHR30461">
    <property type="entry name" value="DNA-INVERTASE FROM LAMBDOID PROPHAGE"/>
    <property type="match status" value="1"/>
</dbReference>
<dbReference type="Pfam" id="PF13408">
    <property type="entry name" value="Zn_ribbon_recom"/>
    <property type="match status" value="1"/>
</dbReference>
<evidence type="ECO:0000259" key="3">
    <source>
        <dbReference type="PROSITE" id="PS51737"/>
    </source>
</evidence>
<dbReference type="PANTHER" id="PTHR30461:SF23">
    <property type="entry name" value="DNA RECOMBINASE-RELATED"/>
    <property type="match status" value="1"/>
</dbReference>
<dbReference type="PROSITE" id="PS51736">
    <property type="entry name" value="RECOMBINASES_3"/>
    <property type="match status" value="1"/>
</dbReference>
<dbReference type="AlphaFoldDB" id="A0A3E4GPR0"/>
<dbReference type="EMBL" id="QSOV01000008">
    <property type="protein sequence ID" value="RGJ23179.1"/>
    <property type="molecule type" value="Genomic_DNA"/>
</dbReference>
<gene>
    <name evidence="4" type="ORF">DXD67_09110</name>
</gene>
<dbReference type="Pfam" id="PF07508">
    <property type="entry name" value="Recombinase"/>
    <property type="match status" value="1"/>
</dbReference>
<comment type="caution">
    <text evidence="4">The sequence shown here is derived from an EMBL/GenBank/DDBJ whole genome shotgun (WGS) entry which is preliminary data.</text>
</comment>
<evidence type="ECO:0000259" key="2">
    <source>
        <dbReference type="PROSITE" id="PS51736"/>
    </source>
</evidence>
<accession>A0A3E4GPR0</accession>
<proteinExistence type="predicted"/>
<dbReference type="CDD" id="cd03770">
    <property type="entry name" value="SR_TndX_transposase"/>
    <property type="match status" value="1"/>
</dbReference>
<dbReference type="SMART" id="SM00857">
    <property type="entry name" value="Resolvase"/>
    <property type="match status" value="1"/>
</dbReference>
<feature type="coiled-coil region" evidence="1">
    <location>
        <begin position="420"/>
        <end position="482"/>
    </location>
</feature>
<reference evidence="4 5" key="1">
    <citation type="submission" date="2018-08" db="EMBL/GenBank/DDBJ databases">
        <title>A genome reference for cultivated species of the human gut microbiota.</title>
        <authorList>
            <person name="Zou Y."/>
            <person name="Xue W."/>
            <person name="Luo G."/>
        </authorList>
    </citation>
    <scope>NUCLEOTIDE SEQUENCE [LARGE SCALE GENOMIC DNA]</scope>
    <source>
        <strain evidence="4 5">TM07-19</strain>
    </source>
</reference>
<dbReference type="GO" id="GO:0003677">
    <property type="term" value="F:DNA binding"/>
    <property type="evidence" value="ECO:0007669"/>
    <property type="project" value="InterPro"/>
</dbReference>
<dbReference type="InterPro" id="IPR036162">
    <property type="entry name" value="Resolvase-like_N_sf"/>
</dbReference>
<dbReference type="Pfam" id="PF14287">
    <property type="entry name" value="DUF4368"/>
    <property type="match status" value="1"/>
</dbReference>
<dbReference type="GO" id="GO:0000150">
    <property type="term" value="F:DNA strand exchange activity"/>
    <property type="evidence" value="ECO:0007669"/>
    <property type="project" value="InterPro"/>
</dbReference>
<dbReference type="Gene3D" id="3.90.1750.20">
    <property type="entry name" value="Putative Large Serine Recombinase, Chain B, Domain 2"/>
    <property type="match status" value="1"/>
</dbReference>
<dbReference type="SUPFAM" id="SSF53041">
    <property type="entry name" value="Resolvase-like"/>
    <property type="match status" value="1"/>
</dbReference>
<feature type="domain" description="Recombinase" evidence="3">
    <location>
        <begin position="175"/>
        <end position="323"/>
    </location>
</feature>
<evidence type="ECO:0000256" key="1">
    <source>
        <dbReference type="SAM" id="Coils"/>
    </source>
</evidence>
<dbReference type="Gene3D" id="3.40.50.1390">
    <property type="entry name" value="Resolvase, N-terminal catalytic domain"/>
    <property type="match status" value="1"/>
</dbReference>
<dbReference type="InterPro" id="IPR006119">
    <property type="entry name" value="Resolv_N"/>
</dbReference>
<keyword evidence="1" id="KW-0175">Coiled coil</keyword>
<evidence type="ECO:0000313" key="5">
    <source>
        <dbReference type="Proteomes" id="UP000260655"/>
    </source>
</evidence>
<dbReference type="InterPro" id="IPR025827">
    <property type="entry name" value="Zn_ribbon_recom_dom"/>
</dbReference>
<sequence>MNNRYINQNSNTDRNATWRVGVYCRLSKDDELTGESASISNQRDILVNYCQSQGWQVVDVFQDDGYTGLNTDRPDLQRLLKACEKGLVNLVITKDQSRLGRNHVQTGFLMEEFFPKHGVRYIALYDNVDTFDGDNEIAPFKNVLNEMYSRDISKKVHASYHLQATKGKFTGVVPPLGYQKDPEEKGHLLIDEETAPIVRKIFQWAVDGHGINFISRELERQQIPCPTWWHRKRGLRTYYTKWEKKDPENGKYVWDESYLKSLLMNPVYCGDMASQKRYYRFKIGNQGDKAPEDWITVRDTHEAIIPQDVFALVQAKMKGRKRQTEQGEYSMFAGLLRCAECGGALTLKKTHTKDQHEVYTCSTYIHKGKAHCTQHRVDADDLYDAVLTRIQECAKAVTGDGTELENRVKELCEEDTQGHRDSLEKLVSKQKDRLETLDRLIAKLYDDLINDKITESVFDKMLEKTQKEQADIKKELSQNQNVLNTEEKLDAQSQQWNEDISEYVDIKELDANLLNRLISKIVISEPQEKDGTENYRRTPETVTMEIHFNLKPIPELGTIERGSGSHK</sequence>
<dbReference type="RefSeq" id="WP_117557740.1">
    <property type="nucleotide sequence ID" value="NZ_QSOV01000008.1"/>
</dbReference>
<dbReference type="InterPro" id="IPR025378">
    <property type="entry name" value="DUF4368"/>
</dbReference>
<protein>
    <submittedName>
        <fullName evidence="4">DUF4368 domain-containing protein</fullName>
    </submittedName>
</protein>
<dbReference type="InterPro" id="IPR038109">
    <property type="entry name" value="DNA_bind_recomb_sf"/>
</dbReference>
<organism evidence="4 5">
    <name type="scientific">Coprococcus comes</name>
    <dbReference type="NCBI Taxonomy" id="410072"/>
    <lineage>
        <taxon>Bacteria</taxon>
        <taxon>Bacillati</taxon>
        <taxon>Bacillota</taxon>
        <taxon>Clostridia</taxon>
        <taxon>Lachnospirales</taxon>
        <taxon>Lachnospiraceae</taxon>
        <taxon>Coprococcus</taxon>
    </lineage>
</organism>